<dbReference type="InterPro" id="IPR015422">
    <property type="entry name" value="PyrdxlP-dep_Trfase_small"/>
</dbReference>
<organism evidence="1 2">
    <name type="scientific">Tetraparma gracilis</name>
    <dbReference type="NCBI Taxonomy" id="2962635"/>
    <lineage>
        <taxon>Eukaryota</taxon>
        <taxon>Sar</taxon>
        <taxon>Stramenopiles</taxon>
        <taxon>Ochrophyta</taxon>
        <taxon>Bolidophyceae</taxon>
        <taxon>Parmales</taxon>
        <taxon>Triparmaceae</taxon>
        <taxon>Tetraparma</taxon>
    </lineage>
</organism>
<evidence type="ECO:0000313" key="2">
    <source>
        <dbReference type="Proteomes" id="UP001165060"/>
    </source>
</evidence>
<dbReference type="EMBL" id="BRYB01003490">
    <property type="protein sequence ID" value="GMI37712.1"/>
    <property type="molecule type" value="Genomic_DNA"/>
</dbReference>
<proteinExistence type="predicted"/>
<protein>
    <submittedName>
        <fullName evidence="1">Uncharacterized protein</fullName>
    </submittedName>
</protein>
<feature type="non-terminal residue" evidence="1">
    <location>
        <position position="1"/>
    </location>
</feature>
<accession>A0ABQ6N1H2</accession>
<dbReference type="Gene3D" id="3.90.1150.10">
    <property type="entry name" value="Aspartate Aminotransferase, domain 1"/>
    <property type="match status" value="1"/>
</dbReference>
<gene>
    <name evidence="1" type="ORF">TeGR_g6185</name>
</gene>
<keyword evidence="2" id="KW-1185">Reference proteome</keyword>
<evidence type="ECO:0000313" key="1">
    <source>
        <dbReference type="EMBL" id="GMI37712.1"/>
    </source>
</evidence>
<reference evidence="1 2" key="1">
    <citation type="journal article" date="2023" name="Commun. Biol.">
        <title>Genome analysis of Parmales, the sister group of diatoms, reveals the evolutionary specialization of diatoms from phago-mixotrophs to photoautotrophs.</title>
        <authorList>
            <person name="Ban H."/>
            <person name="Sato S."/>
            <person name="Yoshikawa S."/>
            <person name="Yamada K."/>
            <person name="Nakamura Y."/>
            <person name="Ichinomiya M."/>
            <person name="Sato N."/>
            <person name="Blanc-Mathieu R."/>
            <person name="Endo H."/>
            <person name="Kuwata A."/>
            <person name="Ogata H."/>
        </authorList>
    </citation>
    <scope>NUCLEOTIDE SEQUENCE [LARGE SCALE GENOMIC DNA]</scope>
</reference>
<name>A0ABQ6N1H2_9STRA</name>
<dbReference type="Proteomes" id="UP001165060">
    <property type="component" value="Unassembled WGS sequence"/>
</dbReference>
<comment type="caution">
    <text evidence="1">The sequence shown here is derived from an EMBL/GenBank/DDBJ whole genome shotgun (WGS) entry which is preliminary data.</text>
</comment>
<sequence>PPPPPPSPHPQFRSVGLQIAAGVPWEINEPAGLKTFRIGLFGIDKLMNAQKTVRTLEHGLDDVMGNGVESSWL</sequence>